<accession>A0A4P7LEL9</accession>
<name>A0A4P7LEL9_9BURK</name>
<proteinExistence type="predicted"/>
<protein>
    <submittedName>
        <fullName evidence="2">Pilus assembly protein PilY</fullName>
    </submittedName>
</protein>
<evidence type="ECO:0000313" key="2">
    <source>
        <dbReference type="EMBL" id="QBY53988.1"/>
    </source>
</evidence>
<keyword evidence="1" id="KW-0732">Signal</keyword>
<dbReference type="AlphaFoldDB" id="A0A4P7LEL9"/>
<dbReference type="EMBL" id="CP038635">
    <property type="protein sequence ID" value="QBY53988.1"/>
    <property type="molecule type" value="Genomic_DNA"/>
</dbReference>
<dbReference type="RefSeq" id="WP_135705698.1">
    <property type="nucleotide sequence ID" value="NZ_CP038635.1"/>
</dbReference>
<gene>
    <name evidence="2" type="ORF">E0W60_23425</name>
</gene>
<feature type="chain" id="PRO_5020511643" evidence="1">
    <location>
        <begin position="23"/>
        <end position="601"/>
    </location>
</feature>
<feature type="signal peptide" evidence="1">
    <location>
        <begin position="1"/>
        <end position="22"/>
    </location>
</feature>
<dbReference type="STRING" id="1349762.GCA_001592245_04195"/>
<reference evidence="2 3" key="1">
    <citation type="submission" date="2019-03" db="EMBL/GenBank/DDBJ databases">
        <title>Efficiently degradation of phenoxyalkanoic acid herbicides by Cupriavidus oxalaticus strain X32.</title>
        <authorList>
            <person name="Sheng X."/>
        </authorList>
    </citation>
    <scope>NUCLEOTIDE SEQUENCE [LARGE SCALE GENOMIC DNA]</scope>
    <source>
        <strain evidence="2 3">X32</strain>
    </source>
</reference>
<evidence type="ECO:0000313" key="3">
    <source>
        <dbReference type="Proteomes" id="UP000295294"/>
    </source>
</evidence>
<evidence type="ECO:0000256" key="1">
    <source>
        <dbReference type="SAM" id="SignalP"/>
    </source>
</evidence>
<dbReference type="Proteomes" id="UP000295294">
    <property type="component" value="Chromosome 2"/>
</dbReference>
<sequence>MNLRAALMLACVLALLPVLAVAAGNDSTAGQLPLAYQIEPGAKSWTGRLRAVGWQASLVGTDDRQPLSGLWEAGALLDARQLPSRRIYTSLPASMLQPERLVALQWPDLDDATRERLDVQQLAWLRGDNANPALRPRETRLASARGARVLVVAPPAWQPGQPGHAPFRVRHAQRPHMAWLGTVDGQLHGFDAVNGEERAVYLPRTLLPLAAAMAESRAPVAPNPCPRPESTDAVVGGAWRTLLLCAFRGGPEDIAGVFALDITEPDAALPLRLLWEQAATPALPLAGIGPVRVAALSDSQAPRWHAIALLAPPAEPGLALLPLDTPAAPWRMLRVAGQGCDGKPSAAALRAVTVAKAFDGTALAAYATDADGQLWRFALGDVLRQQPAPPATCLYRLRGGVGLAEPAPPVVLGTPAQPLVVYAAGNELAAVADGTHAASQPASIEVRAQGAGFVLQAAPGQRPSAQTVGWHLVLPDADEQIERVSLASPGYLVVVTRLPDGRQRSYLVLGATGESVGRKTDGAPVLPFVTGQVSEGPPIFTRETLPGMTPQAGSAGREVHALALWAVENGVATRLAHVVASRRTGRLAWRELAGPAKETAP</sequence>
<dbReference type="KEGG" id="cox:E0W60_23425"/>
<dbReference type="OrthoDB" id="8923501at2"/>
<organism evidence="2 3">
    <name type="scientific">Cupriavidus oxalaticus</name>
    <dbReference type="NCBI Taxonomy" id="96344"/>
    <lineage>
        <taxon>Bacteria</taxon>
        <taxon>Pseudomonadati</taxon>
        <taxon>Pseudomonadota</taxon>
        <taxon>Betaproteobacteria</taxon>
        <taxon>Burkholderiales</taxon>
        <taxon>Burkholderiaceae</taxon>
        <taxon>Cupriavidus</taxon>
    </lineage>
</organism>